<proteinExistence type="predicted"/>
<dbReference type="AlphaFoldDB" id="A0A124GMX7"/>
<gene>
    <name evidence="1" type="ORF">ABT39_MTgene6082</name>
</gene>
<evidence type="ECO:0000313" key="1">
    <source>
        <dbReference type="EMBL" id="KUM47076.1"/>
    </source>
</evidence>
<comment type="caution">
    <text evidence="1">The sequence shown here is derived from an EMBL/GenBank/DDBJ whole genome shotgun (WGS) entry which is preliminary data.</text>
</comment>
<protein>
    <submittedName>
        <fullName evidence="1">Uncharacterized protein</fullName>
    </submittedName>
</protein>
<geneLocation type="mitochondrion" evidence="1"/>
<organism evidence="1">
    <name type="scientific">Picea glauca</name>
    <name type="common">White spruce</name>
    <name type="synonym">Pinus glauca</name>
    <dbReference type="NCBI Taxonomy" id="3330"/>
    <lineage>
        <taxon>Eukaryota</taxon>
        <taxon>Viridiplantae</taxon>
        <taxon>Streptophyta</taxon>
        <taxon>Embryophyta</taxon>
        <taxon>Tracheophyta</taxon>
        <taxon>Spermatophyta</taxon>
        <taxon>Pinopsida</taxon>
        <taxon>Pinidae</taxon>
        <taxon>Conifers I</taxon>
        <taxon>Pinales</taxon>
        <taxon>Pinaceae</taxon>
        <taxon>Picea</taxon>
    </lineage>
</organism>
<accession>A0A124GMX7</accession>
<name>A0A124GMX7_PICGL</name>
<dbReference type="EMBL" id="LKAM01000008">
    <property type="protein sequence ID" value="KUM47076.1"/>
    <property type="molecule type" value="Genomic_DNA"/>
</dbReference>
<reference evidence="1" key="1">
    <citation type="journal article" date="2015" name="Genome Biol. Evol.">
        <title>Organellar Genomes of White Spruce (Picea glauca): Assembly and Annotation.</title>
        <authorList>
            <person name="Jackman S.D."/>
            <person name="Warren R.L."/>
            <person name="Gibb E.A."/>
            <person name="Vandervalk B.P."/>
            <person name="Mohamadi H."/>
            <person name="Chu J."/>
            <person name="Raymond A."/>
            <person name="Pleasance S."/>
            <person name="Coope R."/>
            <person name="Wildung M.R."/>
            <person name="Ritland C.E."/>
            <person name="Bousquet J."/>
            <person name="Jones S.J."/>
            <person name="Bohlmann J."/>
            <person name="Birol I."/>
        </authorList>
    </citation>
    <scope>NUCLEOTIDE SEQUENCE [LARGE SCALE GENOMIC DNA]</scope>
    <source>
        <tissue evidence="1">Flushing bud</tissue>
    </source>
</reference>
<keyword evidence="1" id="KW-0496">Mitochondrion</keyword>
<sequence>MQKVRAAFTLNLKAKEKRSSRVEFLNNNLHFISPMIRFHISLSNLTRTQWRPPCPYSLVYGCNIAPM</sequence>